<dbReference type="Proteomes" id="UP001244490">
    <property type="component" value="Unassembled WGS sequence"/>
</dbReference>
<dbReference type="PANTHER" id="PTHR22642">
    <property type="entry name" value="IMIDAZOLONEPROPIONASE"/>
    <property type="match status" value="1"/>
</dbReference>
<accession>A0AAW8ALS2</accession>
<name>A0AAW8ALS2_KLEPN</name>
<reference evidence="2" key="1">
    <citation type="submission" date="2023-07" db="EMBL/GenBank/DDBJ databases">
        <authorList>
            <person name="Peng Z."/>
        </authorList>
    </citation>
    <scope>NUCLEOTIDE SEQUENCE</scope>
    <source>
        <strain evidence="2">KP219</strain>
    </source>
</reference>
<feature type="domain" description="Amidohydrolase 3" evidence="1">
    <location>
        <begin position="1"/>
        <end position="74"/>
    </location>
</feature>
<dbReference type="RefSeq" id="WP_305203013.1">
    <property type="nucleotide sequence ID" value="NZ_JAUUIA010001687.1"/>
</dbReference>
<gene>
    <name evidence="2" type="ORF">Q6294_34830</name>
</gene>
<evidence type="ECO:0000313" key="2">
    <source>
        <dbReference type="EMBL" id="MDP0972106.1"/>
    </source>
</evidence>
<dbReference type="InterPro" id="IPR032466">
    <property type="entry name" value="Metal_Hydrolase"/>
</dbReference>
<evidence type="ECO:0000259" key="1">
    <source>
        <dbReference type="Pfam" id="PF07969"/>
    </source>
</evidence>
<dbReference type="InterPro" id="IPR013108">
    <property type="entry name" value="Amidohydro_3"/>
</dbReference>
<feature type="non-terminal residue" evidence="2">
    <location>
        <position position="1"/>
    </location>
</feature>
<comment type="caution">
    <text evidence="2">The sequence shown here is derived from an EMBL/GenBank/DDBJ whole genome shotgun (WGS) entry which is preliminary data.</text>
</comment>
<feature type="non-terminal residue" evidence="2">
    <location>
        <position position="76"/>
    </location>
</feature>
<dbReference type="EMBL" id="JAUUIA010001687">
    <property type="protein sequence ID" value="MDP0972106.1"/>
    <property type="molecule type" value="Genomic_DNA"/>
</dbReference>
<protein>
    <submittedName>
        <fullName evidence="2">Amidohydrolase family protein</fullName>
    </submittedName>
</protein>
<dbReference type="Pfam" id="PF07969">
    <property type="entry name" value="Amidohydro_3"/>
    <property type="match status" value="1"/>
</dbReference>
<dbReference type="Gene3D" id="3.20.20.140">
    <property type="entry name" value="Metal-dependent hydrolases"/>
    <property type="match status" value="1"/>
</dbReference>
<sequence>HAQTLHPDEVPRFAALGAIASMQGVHATSDGPWVPQRLGEDRARERAYVWRSLLDAGATICNGTDVPVESISPIAS</sequence>
<evidence type="ECO:0000313" key="3">
    <source>
        <dbReference type="Proteomes" id="UP001244490"/>
    </source>
</evidence>
<dbReference type="SUPFAM" id="SSF51556">
    <property type="entry name" value="Metallo-dependent hydrolases"/>
    <property type="match status" value="1"/>
</dbReference>
<dbReference type="PANTHER" id="PTHR22642:SF2">
    <property type="entry name" value="PROTEIN LONG AFTER FAR-RED 3"/>
    <property type="match status" value="1"/>
</dbReference>
<dbReference type="AlphaFoldDB" id="A0AAW8ALS2"/>
<proteinExistence type="predicted"/>
<organism evidence="2 3">
    <name type="scientific">Klebsiella pneumoniae</name>
    <dbReference type="NCBI Taxonomy" id="573"/>
    <lineage>
        <taxon>Bacteria</taxon>
        <taxon>Pseudomonadati</taxon>
        <taxon>Pseudomonadota</taxon>
        <taxon>Gammaproteobacteria</taxon>
        <taxon>Enterobacterales</taxon>
        <taxon>Enterobacteriaceae</taxon>
        <taxon>Klebsiella/Raoultella group</taxon>
        <taxon>Klebsiella</taxon>
        <taxon>Klebsiella pneumoniae complex</taxon>
    </lineage>
</organism>